<evidence type="ECO:0000313" key="2">
    <source>
        <dbReference type="Proteomes" id="UP000028837"/>
    </source>
</evidence>
<proteinExistence type="predicted"/>
<dbReference type="EMBL" id="AHZU02000003">
    <property type="protein sequence ID" value="KFG49632.1"/>
    <property type="molecule type" value="Genomic_DNA"/>
</dbReference>
<sequence length="122" mass="13950">MSLLLAYISPGPRRWDCLSSAFFSCNFSVELSYFLFLAPHVGSDPLLWLYPSFAPMFCLYRSPFYVLFCSSRVSGVSSSSLSPCSLTGVPFFLGSRFLALVSRLRFWRLEGSVFMWRQRVLD</sequence>
<gene>
    <name evidence="1" type="ORF">TGDOM2_397420</name>
</gene>
<dbReference type="Proteomes" id="UP000028837">
    <property type="component" value="Unassembled WGS sequence"/>
</dbReference>
<organism evidence="1 2">
    <name type="scientific">Toxoplasma gondii GAB2-2007-GAL-DOM2</name>
    <dbReference type="NCBI Taxonomy" id="1130820"/>
    <lineage>
        <taxon>Eukaryota</taxon>
        <taxon>Sar</taxon>
        <taxon>Alveolata</taxon>
        <taxon>Apicomplexa</taxon>
        <taxon>Conoidasida</taxon>
        <taxon>Coccidia</taxon>
        <taxon>Eucoccidiorida</taxon>
        <taxon>Eimeriorina</taxon>
        <taxon>Sarcocystidae</taxon>
        <taxon>Toxoplasma</taxon>
    </lineage>
</organism>
<comment type="caution">
    <text evidence="1">The sequence shown here is derived from an EMBL/GenBank/DDBJ whole genome shotgun (WGS) entry which is preliminary data.</text>
</comment>
<accession>A0A086KZ14</accession>
<dbReference type="VEuPathDB" id="ToxoDB:TGDOM2_397420"/>
<reference evidence="1 2" key="1">
    <citation type="submission" date="2014-02" db="EMBL/GenBank/DDBJ databases">
        <authorList>
            <person name="Sibley D."/>
            <person name="Venepally P."/>
            <person name="Karamycheva S."/>
            <person name="Hadjithomas M."/>
            <person name="Khan A."/>
            <person name="Brunk B."/>
            <person name="Roos D."/>
            <person name="Caler E."/>
            <person name="Lorenzi H."/>
        </authorList>
    </citation>
    <scope>NUCLEOTIDE SEQUENCE [LARGE SCALE GENOMIC DNA]</scope>
    <source>
        <strain evidence="1 2">GAB2-2007-GAL-DOM2</strain>
    </source>
</reference>
<evidence type="ECO:0000313" key="1">
    <source>
        <dbReference type="EMBL" id="KFG49632.1"/>
    </source>
</evidence>
<name>A0A086KZ14_TOXGO</name>
<dbReference type="AlphaFoldDB" id="A0A086KZ14"/>
<protein>
    <submittedName>
        <fullName evidence="1">Uncharacterized protein</fullName>
    </submittedName>
</protein>